<dbReference type="AlphaFoldDB" id="A0A3N4M842"/>
<dbReference type="EC" id="3.4.21.26" evidence="2"/>
<proteinExistence type="predicted"/>
<evidence type="ECO:0000256" key="5">
    <source>
        <dbReference type="ARBA" id="ARBA00022825"/>
    </source>
</evidence>
<dbReference type="SUPFAM" id="SSF50993">
    <property type="entry name" value="Peptidase/esterase 'gauge' domain"/>
    <property type="match status" value="1"/>
</dbReference>
<dbReference type="PANTHER" id="PTHR42881:SF2">
    <property type="entry name" value="PROLYL ENDOPEPTIDASE"/>
    <property type="match status" value="1"/>
</dbReference>
<protein>
    <recommendedName>
        <fullName evidence="2">prolyl oligopeptidase</fullName>
        <ecNumber evidence="2">3.4.21.26</ecNumber>
    </recommendedName>
</protein>
<reference evidence="9" key="1">
    <citation type="submission" date="2018-11" db="EMBL/GenBank/DDBJ databases">
        <title>Chitinophaga lutea sp.nov., isolate from arsenic contaminated soil.</title>
        <authorList>
            <person name="Zong Y."/>
        </authorList>
    </citation>
    <scope>NUCLEOTIDE SEQUENCE [LARGE SCALE GENOMIC DNA]</scope>
    <source>
        <strain evidence="9">YLT18</strain>
    </source>
</reference>
<dbReference type="GO" id="GO:0005829">
    <property type="term" value="C:cytosol"/>
    <property type="evidence" value="ECO:0007669"/>
    <property type="project" value="TreeGrafter"/>
</dbReference>
<dbReference type="Gene3D" id="3.40.50.1820">
    <property type="entry name" value="alpha/beta hydrolase"/>
    <property type="match status" value="1"/>
</dbReference>
<evidence type="ECO:0000313" key="9">
    <source>
        <dbReference type="Proteomes" id="UP000279089"/>
    </source>
</evidence>
<sequence>MDNMKKLTPVKLILFFLLLVFSQSLLYAQFKYPATRQEPVTDNYFGVKVTDPFRWMEDMSRPETQQWFKAQGALTSRWLDSIEGREALREEILRLYNAARPAKLDSDIEIYERKNRFFYRKEIPGTPVSLICYRNGRNGKEEVLVDPAAFSTGKSIEVAYFLPSNDGRKLAFGMTENGRELAAIRIIDVETKILSPEVIYPSWFGISGWTQDNRGFLYIRNGSDNVNDSNMLLNTKVMYHVVGTEERADKEIFSRAAYPELGLEPRDIVVVTISDDNRYLTGCAFTVLNEFKSFIAPSSALFHPHISWKPVTRVGDGVKSIHLKGDDIFLLSHREAGNFRLLRTKAAHPDVLHAEVVVPEGKQLLDKARMAKDFLYLTYSDGVNNTLKRYEIASGKISDVQLPLKGTVNAAVTDPEGNACIVEMMSWNMPPVKFDLDGNGRAQRSVFETNAPVPGSEDVVVEEVEVPGHDGAMIPLSVFYNKNTRKDGTAPCFVSGYGSYGITISPFFHPAFYAMMNHGAVMAIAHVRGGGEKGNNWYQGGYKSTKPNTWKDLIACSEYLVAKGYTSAKRIVAHGGSAGGITVGRAVTERPDLFAAAVNEVGLNNMIRLEQAPNGPNNATEFGTVQDSVECMGLLEMDSYHHVKPGVAYPAVLSTVGMNDPRVSAWLTGKFAAALQQASSSGKPVLLSVNYEAGHRTSDKAIAAARYADIISFALWQCGHPEFRLKKKHTAGIVTPRKTTASR</sequence>
<evidence type="ECO:0000256" key="2">
    <source>
        <dbReference type="ARBA" id="ARBA00011897"/>
    </source>
</evidence>
<dbReference type="Proteomes" id="UP000279089">
    <property type="component" value="Unassembled WGS sequence"/>
</dbReference>
<dbReference type="InterPro" id="IPR002470">
    <property type="entry name" value="Peptidase_S9A"/>
</dbReference>
<evidence type="ECO:0000259" key="7">
    <source>
        <dbReference type="Pfam" id="PF02897"/>
    </source>
</evidence>
<dbReference type="Pfam" id="PF02897">
    <property type="entry name" value="Peptidase_S9_N"/>
    <property type="match status" value="1"/>
</dbReference>
<evidence type="ECO:0000313" key="8">
    <source>
        <dbReference type="EMBL" id="RPD39518.1"/>
    </source>
</evidence>
<evidence type="ECO:0000256" key="4">
    <source>
        <dbReference type="ARBA" id="ARBA00022801"/>
    </source>
</evidence>
<dbReference type="PANTHER" id="PTHR42881">
    <property type="entry name" value="PROLYL ENDOPEPTIDASE"/>
    <property type="match status" value="1"/>
</dbReference>
<dbReference type="Gene3D" id="2.130.10.120">
    <property type="entry name" value="Prolyl oligopeptidase, N-terminal domain"/>
    <property type="match status" value="1"/>
</dbReference>
<dbReference type="GO" id="GO:0004252">
    <property type="term" value="F:serine-type endopeptidase activity"/>
    <property type="evidence" value="ECO:0007669"/>
    <property type="project" value="UniProtKB-EC"/>
</dbReference>
<keyword evidence="9" id="KW-1185">Reference proteome</keyword>
<dbReference type="InterPro" id="IPR023302">
    <property type="entry name" value="Pept_S9A_N"/>
</dbReference>
<accession>A0A3N4M842</accession>
<feature type="domain" description="Peptidase S9A N-terminal" evidence="7">
    <location>
        <begin position="33"/>
        <end position="438"/>
    </location>
</feature>
<evidence type="ECO:0000256" key="3">
    <source>
        <dbReference type="ARBA" id="ARBA00022670"/>
    </source>
</evidence>
<comment type="caution">
    <text evidence="8">The sequence shown here is derived from an EMBL/GenBank/DDBJ whole genome shotgun (WGS) entry which is preliminary data.</text>
</comment>
<dbReference type="PRINTS" id="PR00862">
    <property type="entry name" value="PROLIGOPTASE"/>
</dbReference>
<dbReference type="SUPFAM" id="SSF53474">
    <property type="entry name" value="alpha/beta-Hydrolases"/>
    <property type="match status" value="1"/>
</dbReference>
<keyword evidence="3" id="KW-0645">Protease</keyword>
<comment type="catalytic activity">
    <reaction evidence="1">
        <text>Hydrolysis of Pro-|-Xaa &gt;&gt; Ala-|-Xaa in oligopeptides.</text>
        <dbReference type="EC" id="3.4.21.26"/>
    </reaction>
</comment>
<dbReference type="InterPro" id="IPR029058">
    <property type="entry name" value="AB_hydrolase_fold"/>
</dbReference>
<dbReference type="GO" id="GO:0070012">
    <property type="term" value="F:oligopeptidase activity"/>
    <property type="evidence" value="ECO:0007669"/>
    <property type="project" value="TreeGrafter"/>
</dbReference>
<dbReference type="EMBL" id="RMBX01000011">
    <property type="protein sequence ID" value="RPD39518.1"/>
    <property type="molecule type" value="Genomic_DNA"/>
</dbReference>
<dbReference type="InterPro" id="IPR051167">
    <property type="entry name" value="Prolyl_oligopep/macrocyclase"/>
</dbReference>
<name>A0A3N4M842_9BACT</name>
<dbReference type="GO" id="GO:0006508">
    <property type="term" value="P:proteolysis"/>
    <property type="evidence" value="ECO:0007669"/>
    <property type="project" value="UniProtKB-KW"/>
</dbReference>
<organism evidence="8 9">
    <name type="scientific">Chitinophaga barathri</name>
    <dbReference type="NCBI Taxonomy" id="1647451"/>
    <lineage>
        <taxon>Bacteria</taxon>
        <taxon>Pseudomonadati</taxon>
        <taxon>Bacteroidota</taxon>
        <taxon>Chitinophagia</taxon>
        <taxon>Chitinophagales</taxon>
        <taxon>Chitinophagaceae</taxon>
        <taxon>Chitinophaga</taxon>
    </lineage>
</organism>
<evidence type="ECO:0000259" key="6">
    <source>
        <dbReference type="Pfam" id="PF00326"/>
    </source>
</evidence>
<dbReference type="OrthoDB" id="9801421at2"/>
<keyword evidence="4" id="KW-0378">Hydrolase</keyword>
<dbReference type="Pfam" id="PF00326">
    <property type="entry name" value="Peptidase_S9"/>
    <property type="match status" value="1"/>
</dbReference>
<feature type="domain" description="Peptidase S9 prolyl oligopeptidase catalytic" evidence="6">
    <location>
        <begin position="512"/>
        <end position="718"/>
    </location>
</feature>
<gene>
    <name evidence="8" type="ORF">EG028_20605</name>
</gene>
<keyword evidence="5" id="KW-0720">Serine protease</keyword>
<evidence type="ECO:0000256" key="1">
    <source>
        <dbReference type="ARBA" id="ARBA00001070"/>
    </source>
</evidence>
<dbReference type="InterPro" id="IPR001375">
    <property type="entry name" value="Peptidase_S9_cat"/>
</dbReference>